<feature type="region of interest" description="Disordered" evidence="1">
    <location>
        <begin position="194"/>
        <end position="260"/>
    </location>
</feature>
<organism evidence="2 3">
    <name type="scientific">Brassica napus</name>
    <name type="common">Rape</name>
    <dbReference type="NCBI Taxonomy" id="3708"/>
    <lineage>
        <taxon>Eukaryota</taxon>
        <taxon>Viridiplantae</taxon>
        <taxon>Streptophyta</taxon>
        <taxon>Embryophyta</taxon>
        <taxon>Tracheophyta</taxon>
        <taxon>Spermatophyta</taxon>
        <taxon>Magnoliopsida</taxon>
        <taxon>eudicotyledons</taxon>
        <taxon>Gunneridae</taxon>
        <taxon>Pentapetalae</taxon>
        <taxon>rosids</taxon>
        <taxon>malvids</taxon>
        <taxon>Brassicales</taxon>
        <taxon>Brassicaceae</taxon>
        <taxon>Brassiceae</taxon>
        <taxon>Brassica</taxon>
    </lineage>
</organism>
<feature type="region of interest" description="Disordered" evidence="1">
    <location>
        <begin position="1"/>
        <end position="139"/>
    </location>
</feature>
<name>A0ABQ8ANU3_BRANA</name>
<feature type="compositionally biased region" description="Basic and acidic residues" evidence="1">
    <location>
        <begin position="69"/>
        <end position="78"/>
    </location>
</feature>
<accession>A0ABQ8ANU3</accession>
<evidence type="ECO:0000313" key="3">
    <source>
        <dbReference type="Proteomes" id="UP000824890"/>
    </source>
</evidence>
<feature type="compositionally biased region" description="Basic and acidic residues" evidence="1">
    <location>
        <begin position="24"/>
        <end position="42"/>
    </location>
</feature>
<feature type="compositionally biased region" description="Polar residues" evidence="1">
    <location>
        <begin position="212"/>
        <end position="221"/>
    </location>
</feature>
<dbReference type="Proteomes" id="UP000824890">
    <property type="component" value="Unassembled WGS sequence"/>
</dbReference>
<evidence type="ECO:0000256" key="1">
    <source>
        <dbReference type="SAM" id="MobiDB-lite"/>
    </source>
</evidence>
<feature type="compositionally biased region" description="Polar residues" evidence="1">
    <location>
        <begin position="129"/>
        <end position="139"/>
    </location>
</feature>
<feature type="non-terminal residue" evidence="2">
    <location>
        <position position="1"/>
    </location>
</feature>
<feature type="compositionally biased region" description="Polar residues" evidence="1">
    <location>
        <begin position="11"/>
        <end position="23"/>
    </location>
</feature>
<dbReference type="EMBL" id="JAGKQM010000013">
    <property type="protein sequence ID" value="KAH0894212.1"/>
    <property type="molecule type" value="Genomic_DNA"/>
</dbReference>
<keyword evidence="3" id="KW-1185">Reference proteome</keyword>
<feature type="compositionally biased region" description="Low complexity" evidence="1">
    <location>
        <begin position="50"/>
        <end position="65"/>
    </location>
</feature>
<protein>
    <submittedName>
        <fullName evidence="2">Uncharacterized protein</fullName>
    </submittedName>
</protein>
<evidence type="ECO:0000313" key="2">
    <source>
        <dbReference type="EMBL" id="KAH0894212.1"/>
    </source>
</evidence>
<reference evidence="2 3" key="1">
    <citation type="submission" date="2021-05" db="EMBL/GenBank/DDBJ databases">
        <title>Genome Assembly of Synthetic Allotetraploid Brassica napus Reveals Homoeologous Exchanges between Subgenomes.</title>
        <authorList>
            <person name="Davis J.T."/>
        </authorList>
    </citation>
    <scope>NUCLEOTIDE SEQUENCE [LARGE SCALE GENOMIC DNA]</scope>
    <source>
        <strain evidence="3">cv. Da-Ae</strain>
        <tissue evidence="2">Seedling</tissue>
    </source>
</reference>
<comment type="caution">
    <text evidence="2">The sequence shown here is derived from an EMBL/GenBank/DDBJ whole genome shotgun (WGS) entry which is preliminary data.</text>
</comment>
<gene>
    <name evidence="2" type="ORF">HID58_056641</name>
</gene>
<sequence>LPEPPRHSRNPPISHNITIPEQNSYKDMRNQRNYSERLDRYGRPFGARPSSKTSTTTYNRKTTNSPQKRNQEKGKQPEKAQSPSDSHSYRRDRRSSPPPPRCASKRGQLVWKQKSPPPPPPVMEDHINTPFTTPIQQPPNIEQDYVNVSDPVESAARRQRVLECETQGLMANTAASLLEGAINREVAKVPSPDLVVSMQPIQPQKRGRPPGKSSTNATQQLLRGAGSKKRKVNGVKRATQSRNLQVPRLPISSAPDTSVA</sequence>
<proteinExistence type="predicted"/>
<feature type="non-terminal residue" evidence="2">
    <location>
        <position position="260"/>
    </location>
</feature>